<dbReference type="PROSITE" id="PS50202">
    <property type="entry name" value="MSP"/>
    <property type="match status" value="1"/>
</dbReference>
<dbReference type="Gene3D" id="2.60.40.10">
    <property type="entry name" value="Immunoglobulins"/>
    <property type="match status" value="1"/>
</dbReference>
<dbReference type="InterPro" id="IPR000535">
    <property type="entry name" value="MSP_dom"/>
</dbReference>
<protein>
    <recommendedName>
        <fullName evidence="1">Major sperm protein</fullName>
    </recommendedName>
</protein>
<dbReference type="Pfam" id="PF00635">
    <property type="entry name" value="Motile_Sperm"/>
    <property type="match status" value="1"/>
</dbReference>
<reference evidence="4" key="1">
    <citation type="submission" date="2023-07" db="EMBL/GenBank/DDBJ databases">
        <authorList>
            <consortium name="CYATHOMIX"/>
        </authorList>
    </citation>
    <scope>NUCLEOTIDE SEQUENCE</scope>
    <source>
        <strain evidence="4">N/A</strain>
    </source>
</reference>
<gene>
    <name evidence="4" type="ORF">CYNAS_LOCUS6147</name>
</gene>
<keyword evidence="1" id="KW-0963">Cytoplasm</keyword>
<evidence type="ECO:0000313" key="4">
    <source>
        <dbReference type="EMBL" id="CAJ0594164.1"/>
    </source>
</evidence>
<dbReference type="EMBL" id="CATQJL010000112">
    <property type="protein sequence ID" value="CAJ0594164.1"/>
    <property type="molecule type" value="Genomic_DNA"/>
</dbReference>
<comment type="caution">
    <text evidence="4">The sequence shown here is derived from an EMBL/GenBank/DDBJ whole genome shotgun (WGS) entry which is preliminary data.</text>
</comment>
<proteinExistence type="predicted"/>
<keyword evidence="5" id="KW-1185">Reference proteome</keyword>
<dbReference type="Proteomes" id="UP001176961">
    <property type="component" value="Unassembled WGS sequence"/>
</dbReference>
<accession>A0AA36GLB7</accession>
<name>A0AA36GLB7_CYLNA</name>
<feature type="compositionally biased region" description="Polar residues" evidence="2">
    <location>
        <begin position="232"/>
        <end position="251"/>
    </location>
</feature>
<evidence type="ECO:0000256" key="1">
    <source>
        <dbReference type="RuleBase" id="RU003425"/>
    </source>
</evidence>
<dbReference type="AlphaFoldDB" id="A0AA36GLB7"/>
<organism evidence="4 5">
    <name type="scientific">Cylicocyclus nassatus</name>
    <name type="common">Nematode worm</name>
    <dbReference type="NCBI Taxonomy" id="53992"/>
    <lineage>
        <taxon>Eukaryota</taxon>
        <taxon>Metazoa</taxon>
        <taxon>Ecdysozoa</taxon>
        <taxon>Nematoda</taxon>
        <taxon>Chromadorea</taxon>
        <taxon>Rhabditida</taxon>
        <taxon>Rhabditina</taxon>
        <taxon>Rhabditomorpha</taxon>
        <taxon>Strongyloidea</taxon>
        <taxon>Strongylidae</taxon>
        <taxon>Cylicocyclus</taxon>
    </lineage>
</organism>
<sequence>MFRSRCLSGRGFGQRRRRSSLSNYEQMRTAAVLPNTSQWTKVDLLKLYMCSIIILQCIDISNGRILKSFTSIPALYFSYRVFVHENKLPLVFCSITTPLSLYWLLEAIATFVTLDLADIVLYVALKVCLIEVLRVKIAEKYKSDHEPTEKVVSSVRKAHPCSEMVMDVTQSEATERDKSTMYHTIQPPSHNSLKTVTSTVSMEISTESISRSATYSPSSNDHVETRSLLQSISTCRTQGDSSDSKVLQSAKPNDRGDWHVKHIERFSASTFTSGEARYGKMELQEDCDGVADDGDLITNPMFKVEFAKLEFNRSKVVTMSNVSEKKLMWKIRSNLWKSLSALPTAGVLGAGEHDQIEISVANGSDKSGKVEIAYVYVDDATEQFNTRTYSASQKKAHCLNVVFH</sequence>
<evidence type="ECO:0000313" key="5">
    <source>
        <dbReference type="Proteomes" id="UP001176961"/>
    </source>
</evidence>
<dbReference type="InterPro" id="IPR013783">
    <property type="entry name" value="Ig-like_fold"/>
</dbReference>
<dbReference type="InterPro" id="IPR008962">
    <property type="entry name" value="PapD-like_sf"/>
</dbReference>
<evidence type="ECO:0000259" key="3">
    <source>
        <dbReference type="PROSITE" id="PS50202"/>
    </source>
</evidence>
<dbReference type="SUPFAM" id="SSF49354">
    <property type="entry name" value="PapD-like"/>
    <property type="match status" value="1"/>
</dbReference>
<keyword evidence="1" id="KW-0206">Cytoskeleton</keyword>
<feature type="region of interest" description="Disordered" evidence="2">
    <location>
        <begin position="232"/>
        <end position="253"/>
    </location>
</feature>
<feature type="domain" description="MSP" evidence="3">
    <location>
        <begin position="295"/>
        <end position="404"/>
    </location>
</feature>
<comment type="function">
    <text evidence="1">Central component in molecular interactions underlying sperm crawling. Forms an extensive filament system that extends from sperm villipoda, along the leading edge of the pseudopod.</text>
</comment>
<evidence type="ECO:0000256" key="2">
    <source>
        <dbReference type="SAM" id="MobiDB-lite"/>
    </source>
</evidence>